<name>A0ACC2G4F8_DALPE</name>
<keyword evidence="2" id="KW-1185">Reference proteome</keyword>
<evidence type="ECO:0000313" key="2">
    <source>
        <dbReference type="Proteomes" id="UP001157502"/>
    </source>
</evidence>
<evidence type="ECO:0000313" key="1">
    <source>
        <dbReference type="EMBL" id="KAJ7998431.1"/>
    </source>
</evidence>
<proteinExistence type="predicted"/>
<accession>A0ACC2G4F8</accession>
<protein>
    <submittedName>
        <fullName evidence="1">Uncharacterized protein</fullName>
    </submittedName>
</protein>
<dbReference type="Proteomes" id="UP001157502">
    <property type="component" value="Chromosome 17"/>
</dbReference>
<gene>
    <name evidence="1" type="ORF">DPEC_G00204860</name>
</gene>
<organism evidence="1 2">
    <name type="scientific">Dallia pectoralis</name>
    <name type="common">Alaska blackfish</name>
    <dbReference type="NCBI Taxonomy" id="75939"/>
    <lineage>
        <taxon>Eukaryota</taxon>
        <taxon>Metazoa</taxon>
        <taxon>Chordata</taxon>
        <taxon>Craniata</taxon>
        <taxon>Vertebrata</taxon>
        <taxon>Euteleostomi</taxon>
        <taxon>Actinopterygii</taxon>
        <taxon>Neopterygii</taxon>
        <taxon>Teleostei</taxon>
        <taxon>Protacanthopterygii</taxon>
        <taxon>Esociformes</taxon>
        <taxon>Umbridae</taxon>
        <taxon>Dallia</taxon>
    </lineage>
</organism>
<comment type="caution">
    <text evidence="1">The sequence shown here is derived from an EMBL/GenBank/DDBJ whole genome shotgun (WGS) entry which is preliminary data.</text>
</comment>
<reference evidence="1" key="1">
    <citation type="submission" date="2021-05" db="EMBL/GenBank/DDBJ databases">
        <authorList>
            <person name="Pan Q."/>
            <person name="Jouanno E."/>
            <person name="Zahm M."/>
            <person name="Klopp C."/>
            <person name="Cabau C."/>
            <person name="Louis A."/>
            <person name="Berthelot C."/>
            <person name="Parey E."/>
            <person name="Roest Crollius H."/>
            <person name="Montfort J."/>
            <person name="Robinson-Rechavi M."/>
            <person name="Bouchez O."/>
            <person name="Lampietro C."/>
            <person name="Lopez Roques C."/>
            <person name="Donnadieu C."/>
            <person name="Postlethwait J."/>
            <person name="Bobe J."/>
            <person name="Dillon D."/>
            <person name="Chandos A."/>
            <person name="von Hippel F."/>
            <person name="Guiguen Y."/>
        </authorList>
    </citation>
    <scope>NUCLEOTIDE SEQUENCE</scope>
    <source>
        <strain evidence="1">YG-Jan2019</strain>
    </source>
</reference>
<sequence>MLLIGTLPILADSRFPRIESSRKLTGLLPSGSKVKGAWPFAGSGAGGDLGSEGQEEQAVARLKGTRKPTPFIFTRRSSLYYDEDGDLAHEFYEETVVTKDGRKRSKLKRIQKNLIPQGIVKLNHPQIHVDFPVILCEFPTLLSLPGGA</sequence>
<dbReference type="EMBL" id="CM055744">
    <property type="protein sequence ID" value="KAJ7998431.1"/>
    <property type="molecule type" value="Genomic_DNA"/>
</dbReference>